<proteinExistence type="predicted"/>
<dbReference type="Proteomes" id="UP000192578">
    <property type="component" value="Unassembled WGS sequence"/>
</dbReference>
<evidence type="ECO:0000313" key="1">
    <source>
        <dbReference type="EMBL" id="OWA55331.1"/>
    </source>
</evidence>
<keyword evidence="2" id="KW-1185">Reference proteome</keyword>
<sequence>MKYAAYLVVNSYCAGGNLASHRDVGRDNIYSLIDRLSPARLCLHSSKGKLESAFSLGSSRGGSYTSELMAAAIINPATVVARGRNNAAAMESHGELPAVLRGTF</sequence>
<organism evidence="1 2">
    <name type="scientific">Hypsibius exemplaris</name>
    <name type="common">Freshwater tardigrade</name>
    <dbReference type="NCBI Taxonomy" id="2072580"/>
    <lineage>
        <taxon>Eukaryota</taxon>
        <taxon>Metazoa</taxon>
        <taxon>Ecdysozoa</taxon>
        <taxon>Tardigrada</taxon>
        <taxon>Eutardigrada</taxon>
        <taxon>Parachela</taxon>
        <taxon>Hypsibioidea</taxon>
        <taxon>Hypsibiidae</taxon>
        <taxon>Hypsibius</taxon>
    </lineage>
</organism>
<dbReference type="AlphaFoldDB" id="A0A9X6NRG3"/>
<accession>A0A9X6NRG3</accession>
<reference evidence="2" key="1">
    <citation type="submission" date="2017-01" db="EMBL/GenBank/DDBJ databases">
        <title>Comparative genomics of anhydrobiosis in the tardigrade Hypsibius dujardini.</title>
        <authorList>
            <person name="Yoshida Y."/>
            <person name="Koutsovoulos G."/>
            <person name="Laetsch D."/>
            <person name="Stevens L."/>
            <person name="Kumar S."/>
            <person name="Horikawa D."/>
            <person name="Ishino K."/>
            <person name="Komine S."/>
            <person name="Tomita M."/>
            <person name="Blaxter M."/>
            <person name="Arakawa K."/>
        </authorList>
    </citation>
    <scope>NUCLEOTIDE SEQUENCE [LARGE SCALE GENOMIC DNA]</scope>
    <source>
        <strain evidence="2">Z151</strain>
    </source>
</reference>
<protein>
    <submittedName>
        <fullName evidence="1">Uncharacterized protein</fullName>
    </submittedName>
</protein>
<comment type="caution">
    <text evidence="1">The sequence shown here is derived from an EMBL/GenBank/DDBJ whole genome shotgun (WGS) entry which is preliminary data.</text>
</comment>
<evidence type="ECO:0000313" key="2">
    <source>
        <dbReference type="Proteomes" id="UP000192578"/>
    </source>
</evidence>
<dbReference type="EMBL" id="MTYJ01000669">
    <property type="protein sequence ID" value="OWA55331.1"/>
    <property type="molecule type" value="Genomic_DNA"/>
</dbReference>
<gene>
    <name evidence="1" type="ORF">BV898_19715</name>
</gene>
<name>A0A9X6NRG3_HYPEX</name>